<dbReference type="EMBL" id="FMZO01000025">
    <property type="protein sequence ID" value="SDE19014.1"/>
    <property type="molecule type" value="Genomic_DNA"/>
</dbReference>
<evidence type="ECO:0000256" key="1">
    <source>
        <dbReference type="SAM" id="MobiDB-lite"/>
    </source>
</evidence>
<feature type="region of interest" description="Disordered" evidence="1">
    <location>
        <begin position="82"/>
        <end position="143"/>
    </location>
</feature>
<dbReference type="AlphaFoldDB" id="A0A1G7AVW6"/>
<protein>
    <recommendedName>
        <fullName evidence="4">Anti-sigma factor</fullName>
    </recommendedName>
</protein>
<evidence type="ECO:0000313" key="2">
    <source>
        <dbReference type="EMBL" id="SDE19014.1"/>
    </source>
</evidence>
<accession>A0A1G7AVW6</accession>
<gene>
    <name evidence="2" type="ORF">SAMN04487894_12543</name>
</gene>
<organism evidence="2 3">
    <name type="scientific">Niabella drilacis (strain DSM 25811 / CCM 8410 / CCUG 62505 / LMG 26954 / E90)</name>
    <dbReference type="NCBI Taxonomy" id="1285928"/>
    <lineage>
        <taxon>Bacteria</taxon>
        <taxon>Pseudomonadati</taxon>
        <taxon>Bacteroidota</taxon>
        <taxon>Chitinophagia</taxon>
        <taxon>Chitinophagales</taxon>
        <taxon>Chitinophagaceae</taxon>
        <taxon>Niabella</taxon>
    </lineage>
</organism>
<name>A0A1G7AVW6_NIADE</name>
<keyword evidence="3" id="KW-1185">Reference proteome</keyword>
<sequence>MGNRLEDFIKKNKAAFDDQEPSAALWKRLEKKIQKPDPEPVRSVEPAVAKVVKINWWKWTAAAMILITAGVLSKPYWKPDAPASGGPGLAIQKSEPAHMPAGTDSNEHTTNSPVMAYDETHRPSSGNDPKKEDPHARDLQTGNEVKEELFHYTRLIEIKQKEIATLKNNYPELFEQFSEDLTTLDRSYTTLKHKYDEGLNSEQLLTAMIENLKLQTELLNKQLEITKKLKQQKNEASYKNI</sequence>
<dbReference type="RefSeq" id="WP_090393370.1">
    <property type="nucleotide sequence ID" value="NZ_FMZO01000025.1"/>
</dbReference>
<evidence type="ECO:0000313" key="3">
    <source>
        <dbReference type="Proteomes" id="UP000198757"/>
    </source>
</evidence>
<proteinExistence type="predicted"/>
<dbReference type="STRING" id="1285928.SAMN04487894_12543"/>
<feature type="compositionally biased region" description="Basic and acidic residues" evidence="1">
    <location>
        <begin position="118"/>
        <end position="143"/>
    </location>
</feature>
<reference evidence="3" key="1">
    <citation type="submission" date="2016-10" db="EMBL/GenBank/DDBJ databases">
        <authorList>
            <person name="Varghese N."/>
            <person name="Submissions S."/>
        </authorList>
    </citation>
    <scope>NUCLEOTIDE SEQUENCE [LARGE SCALE GENOMIC DNA]</scope>
    <source>
        <strain evidence="3">DSM 25811 / CCM 8410 / LMG 26954 / E90</strain>
    </source>
</reference>
<evidence type="ECO:0008006" key="4">
    <source>
        <dbReference type="Google" id="ProtNLM"/>
    </source>
</evidence>
<dbReference type="Proteomes" id="UP000198757">
    <property type="component" value="Unassembled WGS sequence"/>
</dbReference>
<dbReference type="OrthoDB" id="1120747at2"/>